<feature type="compositionally biased region" description="Basic residues" evidence="1">
    <location>
        <begin position="69"/>
        <end position="82"/>
    </location>
</feature>
<evidence type="ECO:0000256" key="1">
    <source>
        <dbReference type="SAM" id="MobiDB-lite"/>
    </source>
</evidence>
<proteinExistence type="predicted"/>
<evidence type="ECO:0000313" key="2">
    <source>
        <dbReference type="EMBL" id="RZC58686.1"/>
    </source>
</evidence>
<evidence type="ECO:0000313" key="3">
    <source>
        <dbReference type="Proteomes" id="UP000316621"/>
    </source>
</evidence>
<dbReference type="STRING" id="3469.A0A4Y7JDR9"/>
<protein>
    <submittedName>
        <fullName evidence="2">Uncharacterized protein</fullName>
    </submittedName>
</protein>
<dbReference type="EMBL" id="CM010718">
    <property type="protein sequence ID" value="RZC58686.1"/>
    <property type="molecule type" value="Genomic_DNA"/>
</dbReference>
<feature type="compositionally biased region" description="Basic and acidic residues" evidence="1">
    <location>
        <begin position="54"/>
        <end position="68"/>
    </location>
</feature>
<reference evidence="2 3" key="1">
    <citation type="journal article" date="2018" name="Science">
        <title>The opium poppy genome and morphinan production.</title>
        <authorList>
            <person name="Guo L."/>
            <person name="Winzer T."/>
            <person name="Yang X."/>
            <person name="Li Y."/>
            <person name="Ning Z."/>
            <person name="He Z."/>
            <person name="Teodor R."/>
            <person name="Lu Y."/>
            <person name="Bowser T.A."/>
            <person name="Graham I.A."/>
            <person name="Ye K."/>
        </authorList>
    </citation>
    <scope>NUCLEOTIDE SEQUENCE [LARGE SCALE GENOMIC DNA]</scope>
    <source>
        <strain evidence="3">cv. HN1</strain>
        <tissue evidence="2">Leaves</tissue>
    </source>
</reference>
<gene>
    <name evidence="2" type="ORF">C5167_005991</name>
</gene>
<feature type="region of interest" description="Disordered" evidence="1">
    <location>
        <begin position="51"/>
        <end position="82"/>
    </location>
</feature>
<name>A0A4Y7JDR9_PAPSO</name>
<accession>A0A4Y7JDR9</accession>
<dbReference type="Gramene" id="RZC58686">
    <property type="protein sequence ID" value="RZC58686"/>
    <property type="gene ID" value="C5167_005991"/>
</dbReference>
<keyword evidence="3" id="KW-1185">Reference proteome</keyword>
<organism evidence="2 3">
    <name type="scientific">Papaver somniferum</name>
    <name type="common">Opium poppy</name>
    <dbReference type="NCBI Taxonomy" id="3469"/>
    <lineage>
        <taxon>Eukaryota</taxon>
        <taxon>Viridiplantae</taxon>
        <taxon>Streptophyta</taxon>
        <taxon>Embryophyta</taxon>
        <taxon>Tracheophyta</taxon>
        <taxon>Spermatophyta</taxon>
        <taxon>Magnoliopsida</taxon>
        <taxon>Ranunculales</taxon>
        <taxon>Papaveraceae</taxon>
        <taxon>Papaveroideae</taxon>
        <taxon>Papaver</taxon>
    </lineage>
</organism>
<dbReference type="Proteomes" id="UP000316621">
    <property type="component" value="Chromosome 4"/>
</dbReference>
<sequence>MKNELASEKDRRRRIIGNLSVVTPIAPLSQQVQERFEALKKRKVEGVFTEQDLDERTQKQQQEEEERKRQRRKKKKEKKASN</sequence>
<dbReference type="AlphaFoldDB" id="A0A4Y7JDR9"/>